<dbReference type="PANTHER" id="PTHR12677:SF59">
    <property type="entry name" value="GOLGI APPARATUS MEMBRANE PROTEIN TVP38-RELATED"/>
    <property type="match status" value="1"/>
</dbReference>
<feature type="transmembrane region" description="Helical" evidence="6">
    <location>
        <begin position="150"/>
        <end position="170"/>
    </location>
</feature>
<dbReference type="GO" id="GO:0005886">
    <property type="term" value="C:plasma membrane"/>
    <property type="evidence" value="ECO:0007669"/>
    <property type="project" value="UniProtKB-SubCell"/>
</dbReference>
<dbReference type="OrthoDB" id="9812980at2"/>
<dbReference type="RefSeq" id="WP_025803448.1">
    <property type="nucleotide sequence ID" value="NZ_CP053842.1"/>
</dbReference>
<feature type="transmembrane region" description="Helical" evidence="6">
    <location>
        <begin position="118"/>
        <end position="138"/>
    </location>
</feature>
<dbReference type="Pfam" id="PF09335">
    <property type="entry name" value="VTT_dom"/>
    <property type="match status" value="1"/>
</dbReference>
<evidence type="ECO:0000256" key="1">
    <source>
        <dbReference type="ARBA" id="ARBA00004651"/>
    </source>
</evidence>
<evidence type="ECO:0000256" key="4">
    <source>
        <dbReference type="ARBA" id="ARBA00022989"/>
    </source>
</evidence>
<accession>A0A7M1LET8</accession>
<keyword evidence="5 6" id="KW-0472">Membrane</keyword>
<reference evidence="8 9" key="1">
    <citation type="submission" date="2020-10" db="EMBL/GenBank/DDBJ databases">
        <title>Campylobacter and Helicobacter PacBio genomes.</title>
        <authorList>
            <person name="Lane C."/>
        </authorList>
    </citation>
    <scope>NUCLEOTIDE SEQUENCE [LARGE SCALE GENOMIC DNA]</scope>
    <source>
        <strain evidence="8 9">2016D-0077</strain>
    </source>
</reference>
<evidence type="ECO:0000256" key="6">
    <source>
        <dbReference type="RuleBase" id="RU366058"/>
    </source>
</evidence>
<keyword evidence="9" id="KW-1185">Reference proteome</keyword>
<evidence type="ECO:0000313" key="9">
    <source>
        <dbReference type="Proteomes" id="UP000594749"/>
    </source>
</evidence>
<dbReference type="Proteomes" id="UP000594749">
    <property type="component" value="Chromosome"/>
</dbReference>
<keyword evidence="3 6" id="KW-0812">Transmembrane</keyword>
<comment type="similarity">
    <text evidence="6">Belongs to the TVP38/TMEM64 family.</text>
</comment>
<dbReference type="AlphaFoldDB" id="A0A7M1LET8"/>
<evidence type="ECO:0000256" key="2">
    <source>
        <dbReference type="ARBA" id="ARBA00022475"/>
    </source>
</evidence>
<evidence type="ECO:0000259" key="7">
    <source>
        <dbReference type="Pfam" id="PF09335"/>
    </source>
</evidence>
<keyword evidence="2 6" id="KW-1003">Cell membrane</keyword>
<organism evidence="8 9">
    <name type="scientific">Campylobacter corcagiensis</name>
    <dbReference type="NCBI Taxonomy" id="1448857"/>
    <lineage>
        <taxon>Bacteria</taxon>
        <taxon>Pseudomonadati</taxon>
        <taxon>Campylobacterota</taxon>
        <taxon>Epsilonproteobacteria</taxon>
        <taxon>Campylobacterales</taxon>
        <taxon>Campylobacteraceae</taxon>
        <taxon>Campylobacter</taxon>
    </lineage>
</organism>
<name>A0A7M1LET8_9BACT</name>
<keyword evidence="4 6" id="KW-1133">Transmembrane helix</keyword>
<dbReference type="PANTHER" id="PTHR12677">
    <property type="entry name" value="GOLGI APPARATUS MEMBRANE PROTEIN TVP38-RELATED"/>
    <property type="match status" value="1"/>
</dbReference>
<proteinExistence type="inferred from homology"/>
<dbReference type="EMBL" id="CP063078">
    <property type="protein sequence ID" value="QOQ87092.1"/>
    <property type="molecule type" value="Genomic_DNA"/>
</dbReference>
<dbReference type="InterPro" id="IPR015414">
    <property type="entry name" value="TMEM64"/>
</dbReference>
<evidence type="ECO:0000256" key="5">
    <source>
        <dbReference type="ARBA" id="ARBA00023136"/>
    </source>
</evidence>
<feature type="transmembrane region" description="Helical" evidence="6">
    <location>
        <begin position="176"/>
        <end position="199"/>
    </location>
</feature>
<sequence length="208" mass="23316">MIKNIAKIALTSAILTIGAIVLLNVDSENLRDFVEKSGIFANLTFILSFAILPIFFFPVSILAIISGVFFGLFWGSIYTMVGAMINCALMYYLSNLLGKDVKFPKFITDLNKFDDRKLFIAFCVLRFLPIVPYNALNYAPIVCRINFKSYILSSFLGFIPWTPIFVNIGVNSGDKNGLIISVLIAVFAILLSIIATKWIQKNYIKDKI</sequence>
<protein>
    <recommendedName>
        <fullName evidence="6">TVP38/TMEM64 family membrane protein</fullName>
    </recommendedName>
</protein>
<feature type="transmembrane region" description="Helical" evidence="6">
    <location>
        <begin position="43"/>
        <end position="65"/>
    </location>
</feature>
<evidence type="ECO:0000313" key="8">
    <source>
        <dbReference type="EMBL" id="QOQ87092.1"/>
    </source>
</evidence>
<comment type="subcellular location">
    <subcellularLocation>
        <location evidence="1 6">Cell membrane</location>
        <topology evidence="1 6">Multi-pass membrane protein</topology>
    </subcellularLocation>
</comment>
<evidence type="ECO:0000256" key="3">
    <source>
        <dbReference type="ARBA" id="ARBA00022692"/>
    </source>
</evidence>
<feature type="transmembrane region" description="Helical" evidence="6">
    <location>
        <begin position="72"/>
        <end position="93"/>
    </location>
</feature>
<gene>
    <name evidence="8" type="ORF">IMC76_07725</name>
</gene>
<feature type="domain" description="VTT" evidence="7">
    <location>
        <begin position="57"/>
        <end position="169"/>
    </location>
</feature>
<dbReference type="InterPro" id="IPR032816">
    <property type="entry name" value="VTT_dom"/>
</dbReference>